<dbReference type="InterPro" id="IPR001466">
    <property type="entry name" value="Beta-lactam-related"/>
</dbReference>
<sequence>MKEAIRISFFLTLLITFGCGEKKSKPNTDSEKEVADDYSAKIDSLIQTTTPRKFNGVILITQNGEIKYSKEYGYSNFEKKTPISLNENFRIQSNSKQITAVLILKEVEKGNINLQSPIKEYLPDLKQSWADSVAVHQLLNMSSGIITLDKPLAFEPGSDYRYSNAGYGLLGKILKKVSGQNYVELANGLFKDLGMNNSYCYEFGENQQDLINGYLNSSNGYELVDFYSRGITTEGWQNFIPTGGIISNAIDLNIWDHQLHNGKILKPKSYELMTNYNIKGPHAAFGTEKIGYGYGVRIDDSEVLKVIGHAGKGIGFANIKFSVPDKQLNVIVLENVYDEDPNIVYHFEKEIREIVLKSIFTKQ</sequence>
<gene>
    <name evidence="2" type="ORF">RM697_00850</name>
</gene>
<dbReference type="PANTHER" id="PTHR46825:SF9">
    <property type="entry name" value="BETA-LACTAMASE-RELATED DOMAIN-CONTAINING PROTEIN"/>
    <property type="match status" value="1"/>
</dbReference>
<dbReference type="PANTHER" id="PTHR46825">
    <property type="entry name" value="D-ALANYL-D-ALANINE-CARBOXYPEPTIDASE/ENDOPEPTIDASE AMPH"/>
    <property type="match status" value="1"/>
</dbReference>
<dbReference type="Pfam" id="PF00144">
    <property type="entry name" value="Beta-lactamase"/>
    <property type="match status" value="1"/>
</dbReference>
<evidence type="ECO:0000259" key="1">
    <source>
        <dbReference type="Pfam" id="PF00144"/>
    </source>
</evidence>
<organism evidence="2 3">
    <name type="scientific">Microcosmobacter mediterraneus</name>
    <dbReference type="NCBI Taxonomy" id="3075607"/>
    <lineage>
        <taxon>Bacteria</taxon>
        <taxon>Pseudomonadati</taxon>
        <taxon>Bacteroidota</taxon>
        <taxon>Flavobacteriia</taxon>
        <taxon>Flavobacteriales</taxon>
        <taxon>Flavobacteriaceae</taxon>
        <taxon>Microcosmobacter</taxon>
    </lineage>
</organism>
<dbReference type="RefSeq" id="WP_311425945.1">
    <property type="nucleotide sequence ID" value="NZ_JAVRIA010000001.1"/>
</dbReference>
<dbReference type="PROSITE" id="PS51257">
    <property type="entry name" value="PROKAR_LIPOPROTEIN"/>
    <property type="match status" value="1"/>
</dbReference>
<proteinExistence type="predicted"/>
<dbReference type="EC" id="3.1.1.103" evidence="2"/>
<dbReference type="GO" id="GO:0016787">
    <property type="term" value="F:hydrolase activity"/>
    <property type="evidence" value="ECO:0007669"/>
    <property type="project" value="UniProtKB-KW"/>
</dbReference>
<name>A0ABU2YJD7_9FLAO</name>
<protein>
    <submittedName>
        <fullName evidence="2">Serine hydrolase domain-containing protein</fullName>
        <ecNumber evidence="2">3.1.1.103</ecNumber>
    </submittedName>
</protein>
<dbReference type="Proteomes" id="UP001259492">
    <property type="component" value="Unassembled WGS sequence"/>
</dbReference>
<dbReference type="InterPro" id="IPR050491">
    <property type="entry name" value="AmpC-like"/>
</dbReference>
<comment type="caution">
    <text evidence="2">The sequence shown here is derived from an EMBL/GenBank/DDBJ whole genome shotgun (WGS) entry which is preliminary data.</text>
</comment>
<dbReference type="SUPFAM" id="SSF56601">
    <property type="entry name" value="beta-lactamase/transpeptidase-like"/>
    <property type="match status" value="1"/>
</dbReference>
<keyword evidence="3" id="KW-1185">Reference proteome</keyword>
<dbReference type="EMBL" id="JAVRIA010000001">
    <property type="protein sequence ID" value="MDT0557173.1"/>
    <property type="molecule type" value="Genomic_DNA"/>
</dbReference>
<feature type="domain" description="Beta-lactamase-related" evidence="1">
    <location>
        <begin position="56"/>
        <end position="338"/>
    </location>
</feature>
<reference evidence="2 3" key="1">
    <citation type="submission" date="2023-09" db="EMBL/GenBank/DDBJ databases">
        <authorList>
            <person name="Rey-Velasco X."/>
        </authorList>
    </citation>
    <scope>NUCLEOTIDE SEQUENCE [LARGE SCALE GENOMIC DNA]</scope>
    <source>
        <strain evidence="2 3">W332</strain>
    </source>
</reference>
<evidence type="ECO:0000313" key="3">
    <source>
        <dbReference type="Proteomes" id="UP001259492"/>
    </source>
</evidence>
<keyword evidence="2" id="KW-0378">Hydrolase</keyword>
<evidence type="ECO:0000313" key="2">
    <source>
        <dbReference type="EMBL" id="MDT0557173.1"/>
    </source>
</evidence>
<dbReference type="Gene3D" id="3.40.710.10">
    <property type="entry name" value="DD-peptidase/beta-lactamase superfamily"/>
    <property type="match status" value="1"/>
</dbReference>
<accession>A0ABU2YJD7</accession>
<dbReference type="InterPro" id="IPR012338">
    <property type="entry name" value="Beta-lactam/transpept-like"/>
</dbReference>